<evidence type="ECO:0000313" key="2">
    <source>
        <dbReference type="EMBL" id="GEL98046.1"/>
    </source>
</evidence>
<dbReference type="EMBL" id="BJWH01000006">
    <property type="protein sequence ID" value="GEL98046.1"/>
    <property type="molecule type" value="Genomic_DNA"/>
</dbReference>
<organism evidence="2 3">
    <name type="scientific">Cellulomonas terrae</name>
    <dbReference type="NCBI Taxonomy" id="311234"/>
    <lineage>
        <taxon>Bacteria</taxon>
        <taxon>Bacillati</taxon>
        <taxon>Actinomycetota</taxon>
        <taxon>Actinomycetes</taxon>
        <taxon>Micrococcales</taxon>
        <taxon>Cellulomonadaceae</taxon>
        <taxon>Cellulomonas</taxon>
    </lineage>
</organism>
<keyword evidence="3" id="KW-1185">Reference proteome</keyword>
<dbReference type="AlphaFoldDB" id="A0A511JJC9"/>
<dbReference type="InterPro" id="IPR025295">
    <property type="entry name" value="eCIS_core_dom"/>
</dbReference>
<name>A0A511JJC9_9CELL</name>
<proteinExistence type="predicted"/>
<protein>
    <recommendedName>
        <fullName evidence="1">eCIS core domain-containing protein</fullName>
    </recommendedName>
</protein>
<accession>A0A511JJC9</accession>
<feature type="domain" description="eCIS core" evidence="1">
    <location>
        <begin position="67"/>
        <end position="140"/>
    </location>
</feature>
<dbReference type="RefSeq" id="WP_146845590.1">
    <property type="nucleotide sequence ID" value="NZ_BJWH01000006.1"/>
</dbReference>
<dbReference type="Pfam" id="PF13699">
    <property type="entry name" value="eCIS_core"/>
    <property type="match status" value="1"/>
</dbReference>
<comment type="caution">
    <text evidence="2">The sequence shown here is derived from an EMBL/GenBank/DDBJ whole genome shotgun (WGS) entry which is preliminary data.</text>
</comment>
<reference evidence="2 3" key="1">
    <citation type="submission" date="2019-07" db="EMBL/GenBank/DDBJ databases">
        <title>Whole genome shotgun sequence of Cellulomonas terrae NBRC 100819.</title>
        <authorList>
            <person name="Hosoyama A."/>
            <person name="Uohara A."/>
            <person name="Ohji S."/>
            <person name="Ichikawa N."/>
        </authorList>
    </citation>
    <scope>NUCLEOTIDE SEQUENCE [LARGE SCALE GENOMIC DNA]</scope>
    <source>
        <strain evidence="2 3">NBRC 100819</strain>
    </source>
</reference>
<dbReference type="OrthoDB" id="9153660at2"/>
<gene>
    <name evidence="2" type="ORF">CTE05_15930</name>
</gene>
<evidence type="ECO:0000259" key="1">
    <source>
        <dbReference type="Pfam" id="PF13699"/>
    </source>
</evidence>
<dbReference type="Proteomes" id="UP000321049">
    <property type="component" value="Unassembled WGS sequence"/>
</dbReference>
<sequence>MREFATRPAPEARATDRSAPVVGVRARFAQAVDHDPAHERDADAAASAVRGLAPRRTGLGGQVDGSLDRPSQEFFGQRYHHDFSRVRVHADRRGAAVAGALGASAMTVGNDIYLGRDETGTHGGDLLAHELAHVAQQSRAGRPLIQRKLFAAGSAADFAAAANGIIAVQFEVVVGKTGEVTIQRTNVQGPLTPEAQELVRVIQLVSGDAKDTRLEFIHGQTSARASDARVLGGNFALSRVDLDDVAALGSQGSVGVGMGRTGGSLLAHEILEQYRKQVHGEDFGPAHATASAAEGTAVGGTRGTESFTNVKDDTNFTVTIPYTYPDGHVVEVTWDVVNGNYQNVRRKVVTPPRAPAVGKPAAKGTP</sequence>
<evidence type="ECO:0000313" key="3">
    <source>
        <dbReference type="Proteomes" id="UP000321049"/>
    </source>
</evidence>